<dbReference type="SUPFAM" id="SSF111369">
    <property type="entry name" value="HlyD-like secretion proteins"/>
    <property type="match status" value="2"/>
</dbReference>
<dbReference type="Pfam" id="PF25944">
    <property type="entry name" value="Beta-barrel_RND"/>
    <property type="match status" value="1"/>
</dbReference>
<evidence type="ECO:0000313" key="9">
    <source>
        <dbReference type="Proteomes" id="UP000593892"/>
    </source>
</evidence>
<protein>
    <submittedName>
        <fullName evidence="8">Efflux RND transporter periplasmic adaptor subunit</fullName>
    </submittedName>
</protein>
<evidence type="ECO:0000313" key="8">
    <source>
        <dbReference type="EMBL" id="QOY88889.1"/>
    </source>
</evidence>
<feature type="coiled-coil region" evidence="3">
    <location>
        <begin position="106"/>
        <end position="147"/>
    </location>
</feature>
<sequence>MNRSTLRLAAVALPLLSSAILLTGCGGQASGGPPPMQPPAVDVTPVVAEDVQVNSEWVATIDGSVNAIIQPQVTGYLVRQLYQEGSFVRKGQVLFEIDPRPFQAVVDQAAAQFAQAESQVVQAQSQVEQMQSQIAQAAAQLRKAEIDVQRDTPLAQARAIAQSQLDTEIQARAAADAALQASKANLATSQAAVKTAQAAVKAAKAAQSQAELNLGFTQVHSLIDGIAGVAQTQIGNLVKTDTTLTTVSQVDPIRVYFPISEQEYLNLAVGRKPGDPASLLSPNQVPALELVLSNGTTYAQKGKVTFTDRQVDSQTGTIRVAASFPNPGNVLRPGQFGRIHALTGTRKNALLVPQRAVTEMQGKHQVAVVLAGNKVQIRQVTLGPTVGSRYVIESGLRAGESVVVEGLAKAMDGGTVVPQPAASPAGGSH</sequence>
<reference evidence="8 9" key="1">
    <citation type="submission" date="2020-10" db="EMBL/GenBank/DDBJ databases">
        <title>Complete genome sequence of Paludibaculum fermentans P105T, a facultatively anaerobic acidobacterium capable of dissimilatory Fe(III) reduction.</title>
        <authorList>
            <person name="Dedysh S.N."/>
            <person name="Beletsky A.V."/>
            <person name="Kulichevskaya I.S."/>
            <person name="Mardanov A.V."/>
            <person name="Ravin N.V."/>
        </authorList>
    </citation>
    <scope>NUCLEOTIDE SEQUENCE [LARGE SCALE GENOMIC DNA]</scope>
    <source>
        <strain evidence="8 9">P105</strain>
    </source>
</reference>
<dbReference type="InterPro" id="IPR006143">
    <property type="entry name" value="RND_pump_MFP"/>
</dbReference>
<dbReference type="PANTHER" id="PTHR30158:SF23">
    <property type="entry name" value="MULTIDRUG RESISTANCE PROTEIN MEXA"/>
    <property type="match status" value="1"/>
</dbReference>
<dbReference type="PANTHER" id="PTHR30158">
    <property type="entry name" value="ACRA/E-RELATED COMPONENT OF DRUG EFFLUX TRANSPORTER"/>
    <property type="match status" value="1"/>
</dbReference>
<feature type="chain" id="PRO_5032744573" evidence="4">
    <location>
        <begin position="24"/>
        <end position="429"/>
    </location>
</feature>
<dbReference type="GO" id="GO:0022857">
    <property type="term" value="F:transmembrane transporter activity"/>
    <property type="evidence" value="ECO:0007669"/>
    <property type="project" value="InterPro"/>
</dbReference>
<gene>
    <name evidence="8" type="ORF">IRI77_02700</name>
</gene>
<evidence type="ECO:0000256" key="1">
    <source>
        <dbReference type="ARBA" id="ARBA00004196"/>
    </source>
</evidence>
<dbReference type="Proteomes" id="UP000593892">
    <property type="component" value="Chromosome"/>
</dbReference>
<evidence type="ECO:0000259" key="7">
    <source>
        <dbReference type="Pfam" id="PF25967"/>
    </source>
</evidence>
<dbReference type="Gene3D" id="2.40.420.20">
    <property type="match status" value="1"/>
</dbReference>
<dbReference type="RefSeq" id="WP_194450552.1">
    <property type="nucleotide sequence ID" value="NZ_CP063849.1"/>
</dbReference>
<name>A0A7S7NTD2_PALFE</name>
<proteinExistence type="inferred from homology"/>
<dbReference type="Gene3D" id="1.10.287.470">
    <property type="entry name" value="Helix hairpin bin"/>
    <property type="match status" value="2"/>
</dbReference>
<accession>A0A7S7NTD2</accession>
<dbReference type="GO" id="GO:0046677">
    <property type="term" value="P:response to antibiotic"/>
    <property type="evidence" value="ECO:0007669"/>
    <property type="project" value="TreeGrafter"/>
</dbReference>
<dbReference type="GO" id="GO:0030313">
    <property type="term" value="C:cell envelope"/>
    <property type="evidence" value="ECO:0007669"/>
    <property type="project" value="UniProtKB-SubCell"/>
</dbReference>
<dbReference type="GO" id="GO:0005886">
    <property type="term" value="C:plasma membrane"/>
    <property type="evidence" value="ECO:0007669"/>
    <property type="project" value="TreeGrafter"/>
</dbReference>
<dbReference type="PROSITE" id="PS51257">
    <property type="entry name" value="PROKAR_LIPOPROTEIN"/>
    <property type="match status" value="1"/>
</dbReference>
<dbReference type="KEGG" id="pfer:IRI77_02700"/>
<comment type="subcellular location">
    <subcellularLocation>
        <location evidence="1">Cell envelope</location>
    </subcellularLocation>
</comment>
<feature type="domain" description="Multidrug resistance protein MdtA-like C-terminal permuted SH3" evidence="7">
    <location>
        <begin position="348"/>
        <end position="408"/>
    </location>
</feature>
<dbReference type="InterPro" id="IPR058626">
    <property type="entry name" value="MdtA-like_b-barrel"/>
</dbReference>
<dbReference type="AlphaFoldDB" id="A0A7S7NTD2"/>
<keyword evidence="3" id="KW-0175">Coiled coil</keyword>
<evidence type="ECO:0000259" key="6">
    <source>
        <dbReference type="Pfam" id="PF25944"/>
    </source>
</evidence>
<dbReference type="Pfam" id="PF25967">
    <property type="entry name" value="RND-MFP_C"/>
    <property type="match status" value="1"/>
</dbReference>
<keyword evidence="9" id="KW-1185">Reference proteome</keyword>
<evidence type="ECO:0000256" key="4">
    <source>
        <dbReference type="SAM" id="SignalP"/>
    </source>
</evidence>
<keyword evidence="4" id="KW-0732">Signal</keyword>
<dbReference type="EMBL" id="CP063849">
    <property type="protein sequence ID" value="QOY88889.1"/>
    <property type="molecule type" value="Genomic_DNA"/>
</dbReference>
<feature type="domain" description="Multidrug resistance protein MdtA-like barrel-sandwich hybrid" evidence="5">
    <location>
        <begin position="68"/>
        <end position="246"/>
    </location>
</feature>
<dbReference type="Pfam" id="PF25917">
    <property type="entry name" value="BSH_RND"/>
    <property type="match status" value="1"/>
</dbReference>
<organism evidence="8 9">
    <name type="scientific">Paludibaculum fermentans</name>
    <dbReference type="NCBI Taxonomy" id="1473598"/>
    <lineage>
        <taxon>Bacteria</taxon>
        <taxon>Pseudomonadati</taxon>
        <taxon>Acidobacteriota</taxon>
        <taxon>Terriglobia</taxon>
        <taxon>Bryobacterales</taxon>
        <taxon>Bryobacteraceae</taxon>
        <taxon>Paludibaculum</taxon>
    </lineage>
</organism>
<feature type="domain" description="Multidrug resistance protein MdtA-like beta-barrel" evidence="6">
    <location>
        <begin position="252"/>
        <end position="341"/>
    </location>
</feature>
<feature type="signal peptide" evidence="4">
    <location>
        <begin position="1"/>
        <end position="23"/>
    </location>
</feature>
<dbReference type="NCBIfam" id="TIGR01730">
    <property type="entry name" value="RND_mfp"/>
    <property type="match status" value="1"/>
</dbReference>
<comment type="similarity">
    <text evidence="2">Belongs to the membrane fusion protein (MFP) (TC 8.A.1) family.</text>
</comment>
<dbReference type="InterPro" id="IPR058627">
    <property type="entry name" value="MdtA-like_C"/>
</dbReference>
<dbReference type="Gene3D" id="2.40.30.170">
    <property type="match status" value="1"/>
</dbReference>
<dbReference type="InterPro" id="IPR058625">
    <property type="entry name" value="MdtA-like_BSH"/>
</dbReference>
<evidence type="ECO:0000256" key="2">
    <source>
        <dbReference type="ARBA" id="ARBA00009477"/>
    </source>
</evidence>
<dbReference type="Gene3D" id="2.40.50.100">
    <property type="match status" value="1"/>
</dbReference>
<evidence type="ECO:0000256" key="3">
    <source>
        <dbReference type="SAM" id="Coils"/>
    </source>
</evidence>
<evidence type="ECO:0000259" key="5">
    <source>
        <dbReference type="Pfam" id="PF25917"/>
    </source>
</evidence>